<dbReference type="OrthoDB" id="8764943at2"/>
<dbReference type="PANTHER" id="PTHR30069:SF29">
    <property type="entry name" value="HEMOGLOBIN AND HEMOGLOBIN-HAPTOGLOBIN-BINDING PROTEIN 1-RELATED"/>
    <property type="match status" value="1"/>
</dbReference>
<feature type="chain" id="PRO_5007847031" evidence="8">
    <location>
        <begin position="20"/>
        <end position="789"/>
    </location>
</feature>
<evidence type="ECO:0000256" key="5">
    <source>
        <dbReference type="ARBA" id="ARBA00022729"/>
    </source>
</evidence>
<name>A0A163W8X0_9FLAO</name>
<dbReference type="GO" id="GO:0009279">
    <property type="term" value="C:cell outer membrane"/>
    <property type="evidence" value="ECO:0007669"/>
    <property type="project" value="UniProtKB-SubCell"/>
</dbReference>
<keyword evidence="5 8" id="KW-0732">Signal</keyword>
<dbReference type="RefSeq" id="WP_038986081.1">
    <property type="nucleotide sequence ID" value="NZ_JWJO01000020.1"/>
</dbReference>
<dbReference type="PANTHER" id="PTHR30069">
    <property type="entry name" value="TONB-DEPENDENT OUTER MEMBRANE RECEPTOR"/>
    <property type="match status" value="1"/>
</dbReference>
<organism evidence="10 11">
    <name type="scientific">Myroides marinus</name>
    <dbReference type="NCBI Taxonomy" id="703342"/>
    <lineage>
        <taxon>Bacteria</taxon>
        <taxon>Pseudomonadati</taxon>
        <taxon>Bacteroidota</taxon>
        <taxon>Flavobacteriia</taxon>
        <taxon>Flavobacteriales</taxon>
        <taxon>Flavobacteriaceae</taxon>
        <taxon>Myroides</taxon>
    </lineage>
</organism>
<gene>
    <name evidence="10" type="ORF">AV926_16635</name>
</gene>
<keyword evidence="3" id="KW-1134">Transmembrane beta strand</keyword>
<keyword evidence="11" id="KW-1185">Reference proteome</keyword>
<sequence length="789" mass="89895">MKKLLTVILTILCSQVIMAQFSIKGTVLDQTNKPVDYAEIQLLKTDETFVKQSFSDETGLFSIEEVNSGDYIFKIFYLGQLVNEQKLEITKDLDLKTISVKSDNQLEEIVLQAEKRLVERKVDRLVYNTANSIASQGMDALEALATTPMIKVKDDKISIVGKSNVKIMIDDKMLELSGDALTNYLRTLRSDDIEKIEVITTPSAKYEASGNGGIINIVLKKNKRMGMYGTVSSNYSYNNFNVIGGNGSLNYQNKKWSVMLKGNVNNSNNSWTNDITYQDKNNYMGTENTSHNLYKNRSASMTTNYQLTDNALIGGSYNFTRATSNPSNVSKGTYKSAPFTVVDSIINTINNSDSKNLYHTANVFFDQKLDTLGSKLSIGANYFSNEPDQTFNIKDYDSQFLMKRNSTYTNYLKYQVYSVNADLNYTLSWADIELGAKYTNFDNKASVTYFNIINNTPVLDLTKSNRFNYNEDNYAAYFSMSKKLSDKWSVKGGLRYEQTSATGELLETKEEFTKSYGKLFPTAYISFTPNETHTFSFNYSKRINRPNSNMLNPFKYYSNSFTYFQGNPELNPSYNNNYELSYVFDGALSVNLNYYHMTNSFDQLSKYENGIYSSTSYNMLNSDNYGIDIAYNNSITAWWETNTGGDYILSAPYYRSKEATQIGQKGTTFSYYSQNTFNVNSSKTLKLLLNWYHQLPNKEDNTHYSSYSTLSFGTKLALLDKKLNINMTLSDIFNTGKSKGTMFYKDNIQTYSNTWNSRRFSISASYTFGNSNNKKAIKEANFEDKNRSN</sequence>
<protein>
    <submittedName>
        <fullName evidence="10">TonB-dependent receptor</fullName>
    </submittedName>
</protein>
<dbReference type="InterPro" id="IPR037066">
    <property type="entry name" value="Plug_dom_sf"/>
</dbReference>
<feature type="signal peptide" evidence="8">
    <location>
        <begin position="1"/>
        <end position="19"/>
    </location>
</feature>
<evidence type="ECO:0000256" key="2">
    <source>
        <dbReference type="ARBA" id="ARBA00022448"/>
    </source>
</evidence>
<dbReference type="InterPro" id="IPR041700">
    <property type="entry name" value="OMP_b-brl_3"/>
</dbReference>
<dbReference type="InterPro" id="IPR036942">
    <property type="entry name" value="Beta-barrel_TonB_sf"/>
</dbReference>
<dbReference type="Pfam" id="PF13620">
    <property type="entry name" value="CarboxypepD_reg"/>
    <property type="match status" value="1"/>
</dbReference>
<dbReference type="Gene3D" id="2.170.130.10">
    <property type="entry name" value="TonB-dependent receptor, plug domain"/>
    <property type="match status" value="1"/>
</dbReference>
<dbReference type="GO" id="GO:0015344">
    <property type="term" value="F:siderophore uptake transmembrane transporter activity"/>
    <property type="evidence" value="ECO:0007669"/>
    <property type="project" value="TreeGrafter"/>
</dbReference>
<evidence type="ECO:0000256" key="3">
    <source>
        <dbReference type="ARBA" id="ARBA00022452"/>
    </source>
</evidence>
<dbReference type="SUPFAM" id="SSF49464">
    <property type="entry name" value="Carboxypeptidase regulatory domain-like"/>
    <property type="match status" value="1"/>
</dbReference>
<keyword evidence="6" id="KW-0472">Membrane</keyword>
<evidence type="ECO:0000256" key="8">
    <source>
        <dbReference type="SAM" id="SignalP"/>
    </source>
</evidence>
<accession>A0A163W8X0</accession>
<evidence type="ECO:0000313" key="11">
    <source>
        <dbReference type="Proteomes" id="UP000076630"/>
    </source>
</evidence>
<evidence type="ECO:0000313" key="10">
    <source>
        <dbReference type="EMBL" id="KZE76028.1"/>
    </source>
</evidence>
<reference evidence="10 11" key="1">
    <citation type="submission" date="2016-01" db="EMBL/GenBank/DDBJ databases">
        <title>Whole genome sequencing of Myroides marinus L41.</title>
        <authorList>
            <person name="Hong K.W."/>
        </authorList>
    </citation>
    <scope>NUCLEOTIDE SEQUENCE [LARGE SCALE GENOMIC DNA]</scope>
    <source>
        <strain evidence="10 11">L41</strain>
    </source>
</reference>
<dbReference type="Gene3D" id="2.60.40.1120">
    <property type="entry name" value="Carboxypeptidase-like, regulatory domain"/>
    <property type="match status" value="1"/>
</dbReference>
<keyword evidence="10" id="KW-0675">Receptor</keyword>
<dbReference type="SUPFAM" id="SSF56935">
    <property type="entry name" value="Porins"/>
    <property type="match status" value="1"/>
</dbReference>
<keyword evidence="4" id="KW-0812">Transmembrane</keyword>
<dbReference type="Gene3D" id="2.40.170.20">
    <property type="entry name" value="TonB-dependent receptor, beta-barrel domain"/>
    <property type="match status" value="1"/>
</dbReference>
<evidence type="ECO:0000256" key="6">
    <source>
        <dbReference type="ARBA" id="ARBA00023136"/>
    </source>
</evidence>
<evidence type="ECO:0000256" key="1">
    <source>
        <dbReference type="ARBA" id="ARBA00004571"/>
    </source>
</evidence>
<dbReference type="Proteomes" id="UP000076630">
    <property type="component" value="Unassembled WGS sequence"/>
</dbReference>
<feature type="domain" description="Outer membrane protein beta-barrel" evidence="9">
    <location>
        <begin position="367"/>
        <end position="766"/>
    </location>
</feature>
<dbReference type="Pfam" id="PF14905">
    <property type="entry name" value="OMP_b-brl_3"/>
    <property type="match status" value="1"/>
</dbReference>
<evidence type="ECO:0000259" key="9">
    <source>
        <dbReference type="Pfam" id="PF14905"/>
    </source>
</evidence>
<evidence type="ECO:0000256" key="7">
    <source>
        <dbReference type="ARBA" id="ARBA00023237"/>
    </source>
</evidence>
<comment type="subcellular location">
    <subcellularLocation>
        <location evidence="1">Cell outer membrane</location>
        <topology evidence="1">Multi-pass membrane protein</topology>
    </subcellularLocation>
</comment>
<dbReference type="InterPro" id="IPR039426">
    <property type="entry name" value="TonB-dep_rcpt-like"/>
</dbReference>
<keyword evidence="2" id="KW-0813">Transport</keyword>
<comment type="caution">
    <text evidence="10">The sequence shown here is derived from an EMBL/GenBank/DDBJ whole genome shotgun (WGS) entry which is preliminary data.</text>
</comment>
<keyword evidence="7" id="KW-0998">Cell outer membrane</keyword>
<dbReference type="AlphaFoldDB" id="A0A163W8X0"/>
<proteinExistence type="predicted"/>
<evidence type="ECO:0000256" key="4">
    <source>
        <dbReference type="ARBA" id="ARBA00022692"/>
    </source>
</evidence>
<dbReference type="InterPro" id="IPR008969">
    <property type="entry name" value="CarboxyPept-like_regulatory"/>
</dbReference>
<dbReference type="GO" id="GO:0044718">
    <property type="term" value="P:siderophore transmembrane transport"/>
    <property type="evidence" value="ECO:0007669"/>
    <property type="project" value="TreeGrafter"/>
</dbReference>
<dbReference type="EMBL" id="LQNU01000079">
    <property type="protein sequence ID" value="KZE76028.1"/>
    <property type="molecule type" value="Genomic_DNA"/>
</dbReference>